<dbReference type="EMBL" id="MZ089785">
    <property type="protein sequence ID" value="QXN75193.1"/>
    <property type="molecule type" value="Genomic_DNA"/>
</dbReference>
<evidence type="ECO:0000313" key="2">
    <source>
        <dbReference type="EMBL" id="QXN75193.1"/>
    </source>
</evidence>
<accession>A0A8F5MLM7</accession>
<dbReference type="Pfam" id="PF23343">
    <property type="entry name" value="REP_ORF2-G2P"/>
    <property type="match status" value="1"/>
</dbReference>
<proteinExistence type="predicted"/>
<protein>
    <submittedName>
        <fullName evidence="2">Replication initiator protein</fullName>
    </submittedName>
</protein>
<sequence length="397" mass="47129">MHTKPHKQELNRKPLSVGTYKSSSKRAHFLTKKVNRMSCFNPKKAWKLKFNGLPEHVAPQQFEKQKKITFKRPQNIEDYTEIEIPCGYCLGCRLDHANSWALRIMCESLSHKKNCFITLTYDNAHLNINQNHMTLVKKDMQDFIKRLRERTKQKLSYFLCGEYGTKTHRPHGHAIIFGYEPDDLKLHRFSATENKMFTSEKLADIWGKGYVCVQELNYNTACYVARYVQKKSGLTPTKKLYTGETEFKEKIDERTGELYTSIINKTKIEKTDKYGREKEFIIMSKKPAIGLKYWEENKEKIKRNNGILIKIDDTVKLKPLPRYYKKLWEKENWKELEKYKMNCQNNLAKKRQETLEKISITGKKCKELTENEKQKIYNEYLKNNLTERGKFLKRSQC</sequence>
<reference evidence="2" key="1">
    <citation type="submission" date="2021-04" db="EMBL/GenBank/DDBJ databases">
        <title>Genomes of microviruses identified in yellow-bellied marmot fecal samples.</title>
        <authorList>
            <person name="Varsani A."/>
            <person name="Kraberger S."/>
            <person name="Chatterjee A."/>
            <person name="Richet C."/>
            <person name="Fontenele R.S."/>
            <person name="Schmidlin K."/>
            <person name="Blumstein D.T."/>
        </authorList>
    </citation>
    <scope>NUCLEOTIDE SEQUENCE</scope>
    <source>
        <strain evidence="2">Mar39</strain>
    </source>
</reference>
<feature type="domain" description="Replication-associated protein ORF2/G2P" evidence="1">
    <location>
        <begin position="114"/>
        <end position="231"/>
    </location>
</feature>
<name>A0A8F5MLM7_9VIRU</name>
<evidence type="ECO:0000259" key="1">
    <source>
        <dbReference type="Pfam" id="PF23343"/>
    </source>
</evidence>
<organism evidence="2">
    <name type="scientific">Microvirus mar39</name>
    <dbReference type="NCBI Taxonomy" id="2851173"/>
    <lineage>
        <taxon>Viruses</taxon>
        <taxon>Monodnaviria</taxon>
        <taxon>Sangervirae</taxon>
        <taxon>Phixviricota</taxon>
        <taxon>Malgrandaviricetes</taxon>
        <taxon>Petitvirales</taxon>
        <taxon>Microviridae</taxon>
    </lineage>
</organism>
<dbReference type="InterPro" id="IPR056906">
    <property type="entry name" value="ORF2/G2P_dom"/>
</dbReference>